<organism evidence="1 2">
    <name type="scientific">Kickxella alabastrina</name>
    <dbReference type="NCBI Taxonomy" id="61397"/>
    <lineage>
        <taxon>Eukaryota</taxon>
        <taxon>Fungi</taxon>
        <taxon>Fungi incertae sedis</taxon>
        <taxon>Zoopagomycota</taxon>
        <taxon>Kickxellomycotina</taxon>
        <taxon>Kickxellomycetes</taxon>
        <taxon>Kickxellales</taxon>
        <taxon>Kickxellaceae</taxon>
        <taxon>Kickxella</taxon>
    </lineage>
</organism>
<name>A0ACC1I166_9FUNG</name>
<dbReference type="EMBL" id="JANBPG010003495">
    <property type="protein sequence ID" value="KAJ1880706.1"/>
    <property type="molecule type" value="Genomic_DNA"/>
</dbReference>
<proteinExistence type="predicted"/>
<dbReference type="Proteomes" id="UP001150581">
    <property type="component" value="Unassembled WGS sequence"/>
</dbReference>
<feature type="non-terminal residue" evidence="1">
    <location>
        <position position="1"/>
    </location>
</feature>
<gene>
    <name evidence="1" type="ORF">LPJ66_011447</name>
</gene>
<keyword evidence="2" id="KW-1185">Reference proteome</keyword>
<reference evidence="1" key="1">
    <citation type="submission" date="2022-07" db="EMBL/GenBank/DDBJ databases">
        <title>Phylogenomic reconstructions and comparative analyses of Kickxellomycotina fungi.</title>
        <authorList>
            <person name="Reynolds N.K."/>
            <person name="Stajich J.E."/>
            <person name="Barry K."/>
            <person name="Grigoriev I.V."/>
            <person name="Crous P."/>
            <person name="Smith M.E."/>
        </authorList>
    </citation>
    <scope>NUCLEOTIDE SEQUENCE</scope>
    <source>
        <strain evidence="1">Benny 63K</strain>
    </source>
</reference>
<sequence length="55" mass="6158">LTDKLDAAASRHMEMVPNGSTASEVVNPRCEGDFDSTSFAIKWGFMQMNEDYDIK</sequence>
<accession>A0ACC1I166</accession>
<evidence type="ECO:0000313" key="1">
    <source>
        <dbReference type="EMBL" id="KAJ1880706.1"/>
    </source>
</evidence>
<evidence type="ECO:0000313" key="2">
    <source>
        <dbReference type="Proteomes" id="UP001150581"/>
    </source>
</evidence>
<feature type="non-terminal residue" evidence="1">
    <location>
        <position position="55"/>
    </location>
</feature>
<comment type="caution">
    <text evidence="1">The sequence shown here is derived from an EMBL/GenBank/DDBJ whole genome shotgun (WGS) entry which is preliminary data.</text>
</comment>
<protein>
    <submittedName>
        <fullName evidence="1">Uncharacterized protein</fullName>
    </submittedName>
</protein>